<comment type="caution">
    <text evidence="2">The sequence shown here is derived from an EMBL/GenBank/DDBJ whole genome shotgun (WGS) entry which is preliminary data.</text>
</comment>
<dbReference type="Pfam" id="PF13401">
    <property type="entry name" value="AAA_22"/>
    <property type="match status" value="1"/>
</dbReference>
<dbReference type="AlphaFoldDB" id="A0A081NL75"/>
<dbReference type="InterPro" id="IPR027417">
    <property type="entry name" value="P-loop_NTPase"/>
</dbReference>
<keyword evidence="3" id="KW-1185">Reference proteome</keyword>
<name>A0A081NL75_9GAMM</name>
<dbReference type="Gene3D" id="3.40.50.300">
    <property type="entry name" value="P-loop containing nucleotide triphosphate hydrolases"/>
    <property type="match status" value="1"/>
</dbReference>
<evidence type="ECO:0000313" key="3">
    <source>
        <dbReference type="Proteomes" id="UP000028073"/>
    </source>
</evidence>
<gene>
    <name evidence="2" type="ORF">GZ78_04170</name>
</gene>
<feature type="domain" description="ORC1/DEAH AAA+ ATPase" evidence="1">
    <location>
        <begin position="29"/>
        <end position="142"/>
    </location>
</feature>
<sequence length="238" mass="26952">MRNITVPVKNVALLAAQGQALLSAPQRLTHRLGLIHGDTGLGKTTGTAWFAIKHSAYYVRAMAAWRTPSALLRSICRELEIPRRRYLDDMLNDIVNKLSMEGRPLFIDEADYLVRFDDIRDTIMDMQDMSVMPIILVGMKGIKNEIKKSDKFDNRFLIDVEFNALDMDDARLITDQLCEVQVSDDLLADLYKFARGNTRRITTGLYRIEQVAASLDVTSMDLAKFREARGTYFLGVAA</sequence>
<reference evidence="2 3" key="1">
    <citation type="submission" date="2014-06" db="EMBL/GenBank/DDBJ databases">
        <title>Whole Genome Sequences of Three Symbiotic Endozoicomonas Bacteria.</title>
        <authorList>
            <person name="Neave M.J."/>
            <person name="Apprill A."/>
            <person name="Voolstra C.R."/>
        </authorList>
    </citation>
    <scope>NUCLEOTIDE SEQUENCE [LARGE SCALE GENOMIC DNA]</scope>
    <source>
        <strain evidence="2 3">DSM 25634</strain>
    </source>
</reference>
<dbReference type="PANTHER" id="PTHR35894:SF5">
    <property type="entry name" value="MU-LIKE PROPHAGE FLUMU DNA TRANSPOSITION PROTEIN B"/>
    <property type="match status" value="1"/>
</dbReference>
<evidence type="ECO:0000259" key="1">
    <source>
        <dbReference type="Pfam" id="PF13401"/>
    </source>
</evidence>
<dbReference type="PANTHER" id="PTHR35894">
    <property type="entry name" value="GENERAL SECRETION PATHWAY PROTEIN A-RELATED"/>
    <property type="match status" value="1"/>
</dbReference>
<dbReference type="OrthoDB" id="9797061at2"/>
<protein>
    <recommendedName>
        <fullName evidence="1">ORC1/DEAH AAA+ ATPase domain-containing protein</fullName>
    </recommendedName>
</protein>
<dbReference type="STRING" id="1137799.GZ78_04170"/>
<evidence type="ECO:0000313" key="2">
    <source>
        <dbReference type="EMBL" id="KEQ19198.1"/>
    </source>
</evidence>
<organism evidence="2 3">
    <name type="scientific">Endozoicomonas numazuensis</name>
    <dbReference type="NCBI Taxonomy" id="1137799"/>
    <lineage>
        <taxon>Bacteria</taxon>
        <taxon>Pseudomonadati</taxon>
        <taxon>Pseudomonadota</taxon>
        <taxon>Gammaproteobacteria</taxon>
        <taxon>Oceanospirillales</taxon>
        <taxon>Endozoicomonadaceae</taxon>
        <taxon>Endozoicomonas</taxon>
    </lineage>
</organism>
<dbReference type="RefSeq" id="WP_034832883.1">
    <property type="nucleotide sequence ID" value="NZ_JOKH01000001.1"/>
</dbReference>
<dbReference type="GO" id="GO:0016887">
    <property type="term" value="F:ATP hydrolysis activity"/>
    <property type="evidence" value="ECO:0007669"/>
    <property type="project" value="InterPro"/>
</dbReference>
<dbReference type="eggNOG" id="COG2842">
    <property type="taxonomic scope" value="Bacteria"/>
</dbReference>
<dbReference type="SUPFAM" id="SSF52540">
    <property type="entry name" value="P-loop containing nucleoside triphosphate hydrolases"/>
    <property type="match status" value="1"/>
</dbReference>
<dbReference type="EMBL" id="JOKH01000001">
    <property type="protein sequence ID" value="KEQ19198.1"/>
    <property type="molecule type" value="Genomic_DNA"/>
</dbReference>
<dbReference type="InterPro" id="IPR049945">
    <property type="entry name" value="AAA_22"/>
</dbReference>
<dbReference type="InterPro" id="IPR052026">
    <property type="entry name" value="ExeA_AAA_ATPase_DNA-bind"/>
</dbReference>
<proteinExistence type="predicted"/>
<dbReference type="Proteomes" id="UP000028073">
    <property type="component" value="Unassembled WGS sequence"/>
</dbReference>
<accession>A0A081NL75</accession>